<dbReference type="GeneID" id="91094104"/>
<dbReference type="SMART" id="SM00535">
    <property type="entry name" value="RIBOc"/>
    <property type="match status" value="1"/>
</dbReference>
<feature type="domain" description="RNase III" evidence="1">
    <location>
        <begin position="69"/>
        <end position="160"/>
    </location>
</feature>
<reference evidence="2 3" key="1">
    <citation type="submission" date="2024-01" db="EMBL/GenBank/DDBJ databases">
        <title>Comparative genomics of Cryptococcus and Kwoniella reveals pathogenesis evolution and contrasting modes of karyotype evolution via chromosome fusion or intercentromeric recombination.</title>
        <authorList>
            <person name="Coelho M.A."/>
            <person name="David-Palma M."/>
            <person name="Shea T."/>
            <person name="Bowers K."/>
            <person name="McGinley-Smith S."/>
            <person name="Mohammad A.W."/>
            <person name="Gnirke A."/>
            <person name="Yurkov A.M."/>
            <person name="Nowrousian M."/>
            <person name="Sun S."/>
            <person name="Cuomo C.A."/>
            <person name="Heitman J."/>
        </authorList>
    </citation>
    <scope>NUCLEOTIDE SEQUENCE [LARGE SCALE GENOMIC DNA]</scope>
    <source>
        <strain evidence="2 3">CBS 6074</strain>
    </source>
</reference>
<dbReference type="Pfam" id="PF00636">
    <property type="entry name" value="Ribonuclease_3"/>
    <property type="match status" value="1"/>
</dbReference>
<protein>
    <recommendedName>
        <fullName evidence="1">RNase III domain-containing protein</fullName>
    </recommendedName>
</protein>
<dbReference type="InterPro" id="IPR000999">
    <property type="entry name" value="RNase_III_dom"/>
</dbReference>
<dbReference type="PROSITE" id="PS50142">
    <property type="entry name" value="RNASE_3_2"/>
    <property type="match status" value="1"/>
</dbReference>
<evidence type="ECO:0000259" key="1">
    <source>
        <dbReference type="PROSITE" id="PS50142"/>
    </source>
</evidence>
<dbReference type="SUPFAM" id="SSF69065">
    <property type="entry name" value="RNase III domain-like"/>
    <property type="match status" value="1"/>
</dbReference>
<dbReference type="CDD" id="cd00593">
    <property type="entry name" value="RIBOc"/>
    <property type="match status" value="1"/>
</dbReference>
<evidence type="ECO:0000313" key="2">
    <source>
        <dbReference type="EMBL" id="WWC88523.1"/>
    </source>
</evidence>
<dbReference type="RefSeq" id="XP_066075286.1">
    <property type="nucleotide sequence ID" value="XM_066219189.1"/>
</dbReference>
<evidence type="ECO:0000313" key="3">
    <source>
        <dbReference type="Proteomes" id="UP001355207"/>
    </source>
</evidence>
<name>A0AAX4JUQ1_9TREE</name>
<gene>
    <name evidence="2" type="ORF">L201_003434</name>
</gene>
<dbReference type="Gene3D" id="1.10.1520.10">
    <property type="entry name" value="Ribonuclease III domain"/>
    <property type="match status" value="1"/>
</dbReference>
<dbReference type="GO" id="GO:0006396">
    <property type="term" value="P:RNA processing"/>
    <property type="evidence" value="ECO:0007669"/>
    <property type="project" value="InterPro"/>
</dbReference>
<sequence>MSSSTGTAFGYHPLDTFVLPPIPFLRLPPLPPVTNPKLKEMVFTHVSCNEIPRNYHMSVLLLDNQGGVDYEKLEHVGDALLETIAVTLAHELYPNFRQGIASTLRRLIVSNVTLSQISQQYGLHRHIRSRPDVEHTLKNSQRTQASIFEAYIAAVYYSLLDLQYDDIINRSTENKEKHTSWNEPFLLSCRFPGEAGISSSDKTYQDEEYDCQDNDAFSDFEAYKDSNCENNNSRGIHNRVGNLSNPFKALSFEKEEHGTRIQASKIKTALPQRAPSPLKGILKATVNPTIPSNVGSGNNKSASRLKLSRNRGEAFSQLFDWLSEIFQPIIHFAVQELEKEELRLISLQPESRKILKRFVEPPEWKVEDSKSKGGKQTLHAYLGNEYLPKYSDARIEGNYILSPWKVECQVIDKNGKQWSSEATRMTKQAAANVAGWKMCLAMGIIDEDD</sequence>
<keyword evidence="3" id="KW-1185">Reference proteome</keyword>
<dbReference type="GO" id="GO:0004525">
    <property type="term" value="F:ribonuclease III activity"/>
    <property type="evidence" value="ECO:0007669"/>
    <property type="project" value="InterPro"/>
</dbReference>
<proteinExistence type="predicted"/>
<dbReference type="InterPro" id="IPR036389">
    <property type="entry name" value="RNase_III_sf"/>
</dbReference>
<dbReference type="Proteomes" id="UP001355207">
    <property type="component" value="Chromosome 4"/>
</dbReference>
<accession>A0AAX4JUQ1</accession>
<organism evidence="2 3">
    <name type="scientific">Kwoniella dendrophila CBS 6074</name>
    <dbReference type="NCBI Taxonomy" id="1295534"/>
    <lineage>
        <taxon>Eukaryota</taxon>
        <taxon>Fungi</taxon>
        <taxon>Dikarya</taxon>
        <taxon>Basidiomycota</taxon>
        <taxon>Agaricomycotina</taxon>
        <taxon>Tremellomycetes</taxon>
        <taxon>Tremellales</taxon>
        <taxon>Cryptococcaceae</taxon>
        <taxon>Kwoniella</taxon>
    </lineage>
</organism>
<dbReference type="EMBL" id="CP144101">
    <property type="protein sequence ID" value="WWC88523.1"/>
    <property type="molecule type" value="Genomic_DNA"/>
</dbReference>
<dbReference type="AlphaFoldDB" id="A0AAX4JUQ1"/>